<keyword evidence="3" id="KW-1185">Reference proteome</keyword>
<feature type="transmembrane region" description="Helical" evidence="1">
    <location>
        <begin position="185"/>
        <end position="208"/>
    </location>
</feature>
<keyword evidence="1" id="KW-1133">Transmembrane helix</keyword>
<feature type="transmembrane region" description="Helical" evidence="1">
    <location>
        <begin position="279"/>
        <end position="298"/>
    </location>
</feature>
<keyword evidence="1" id="KW-0812">Transmembrane</keyword>
<evidence type="ECO:0000313" key="3">
    <source>
        <dbReference type="Proteomes" id="UP001549119"/>
    </source>
</evidence>
<feature type="transmembrane region" description="Helical" evidence="1">
    <location>
        <begin position="87"/>
        <end position="103"/>
    </location>
</feature>
<evidence type="ECO:0000256" key="1">
    <source>
        <dbReference type="SAM" id="Phobius"/>
    </source>
</evidence>
<dbReference type="GeneID" id="91146373"/>
<dbReference type="RefSeq" id="WP_012318563.1">
    <property type="nucleotide sequence ID" value="NZ_BJXP01000025.1"/>
</dbReference>
<accession>A0ABV2NRI1</accession>
<reference evidence="2 3" key="1">
    <citation type="submission" date="2024-06" db="EMBL/GenBank/DDBJ databases">
        <title>Genomics of switchgrass bacterial isolates.</title>
        <authorList>
            <person name="Shade A."/>
        </authorList>
    </citation>
    <scope>NUCLEOTIDE SEQUENCE [LARGE SCALE GENOMIC DNA]</scope>
    <source>
        <strain evidence="2 3">PvP084</strain>
    </source>
</reference>
<dbReference type="EMBL" id="JBEPNW010000002">
    <property type="protein sequence ID" value="MET3869098.1"/>
    <property type="molecule type" value="Genomic_DNA"/>
</dbReference>
<name>A0ABV2NRI1_9HYPH</name>
<evidence type="ECO:0000313" key="2">
    <source>
        <dbReference type="EMBL" id="MET3869098.1"/>
    </source>
</evidence>
<feature type="transmembrane region" description="Helical" evidence="1">
    <location>
        <begin position="12"/>
        <end position="32"/>
    </location>
</feature>
<keyword evidence="1" id="KW-0472">Membrane</keyword>
<feature type="transmembrane region" description="Helical" evidence="1">
    <location>
        <begin position="38"/>
        <end position="58"/>
    </location>
</feature>
<comment type="caution">
    <text evidence="2">The sequence shown here is derived from an EMBL/GenBank/DDBJ whole genome shotgun (WGS) entry which is preliminary data.</text>
</comment>
<proteinExistence type="predicted"/>
<feature type="transmembrane region" description="Helical" evidence="1">
    <location>
        <begin position="154"/>
        <end position="173"/>
    </location>
</feature>
<protein>
    <submittedName>
        <fullName evidence="2">Uncharacterized protein</fullName>
    </submittedName>
</protein>
<dbReference type="Proteomes" id="UP001549119">
    <property type="component" value="Unassembled WGS sequence"/>
</dbReference>
<sequence length="300" mass="30252">MNLPVTGGGRFWARAFLGLGLPACLALAWIGLPGEPAALALAFARIAAFLSLGLAALALATRGRAALFALLCCPASLAAASGPDGPVLALAALAAALLSPRPMTGRRRSARRAGAALAIGLVVLARPACAPLAGMLLVPFPPPGRLARACRDRLPLAVFALLPALPAASLGLPHPAGAGDGFGSLPVPLPGILYALWAAALLVPPFALRRGPLPPLAERLWLSGGALLGLWLTVLAQALAPAAGHGGLQVRDLLPLVPMLILAFARGQIGTAATLRWPALLPVLAAALDAVVLPMIALRA</sequence>
<gene>
    <name evidence="2" type="ORF">ABIC20_006407</name>
</gene>
<feature type="transmembrane region" description="Helical" evidence="1">
    <location>
        <begin position="220"/>
        <end position="241"/>
    </location>
</feature>
<organism evidence="2 3">
    <name type="scientific">Methylobacterium radiotolerans</name>
    <dbReference type="NCBI Taxonomy" id="31998"/>
    <lineage>
        <taxon>Bacteria</taxon>
        <taxon>Pseudomonadati</taxon>
        <taxon>Pseudomonadota</taxon>
        <taxon>Alphaproteobacteria</taxon>
        <taxon>Hyphomicrobiales</taxon>
        <taxon>Methylobacteriaceae</taxon>
        <taxon>Methylobacterium</taxon>
    </lineage>
</organism>
<feature type="transmembrane region" description="Helical" evidence="1">
    <location>
        <begin position="253"/>
        <end position="273"/>
    </location>
</feature>